<sequence length="54" mass="5827">EFTEASPVMITVTMSVPRRIVAADFNRKNPSVVVIPSELSGPAVFAYVSVLAVY</sequence>
<evidence type="ECO:0000313" key="1">
    <source>
        <dbReference type="EMBL" id="CBY42670.1"/>
    </source>
</evidence>
<reference evidence="1" key="1">
    <citation type="journal article" date="2010" name="Science">
        <title>Plasticity of animal genome architecture unmasked by rapid evolution of a pelagic tunicate.</title>
        <authorList>
            <person name="Denoeud F."/>
            <person name="Henriet S."/>
            <person name="Mungpakdee S."/>
            <person name="Aury J.M."/>
            <person name="Da Silva C."/>
            <person name="Brinkmann H."/>
            <person name="Mikhaleva J."/>
            <person name="Olsen L.C."/>
            <person name="Jubin C."/>
            <person name="Canestro C."/>
            <person name="Bouquet J.M."/>
            <person name="Danks G."/>
            <person name="Poulain J."/>
            <person name="Campsteijn C."/>
            <person name="Adamski M."/>
            <person name="Cross I."/>
            <person name="Yadetie F."/>
            <person name="Muffato M."/>
            <person name="Louis A."/>
            <person name="Butcher S."/>
            <person name="Tsagkogeorga G."/>
            <person name="Konrad A."/>
            <person name="Singh S."/>
            <person name="Jensen M.F."/>
            <person name="Cong E.H."/>
            <person name="Eikeseth-Otteraa H."/>
            <person name="Noel B."/>
            <person name="Anthouard V."/>
            <person name="Porcel B.M."/>
            <person name="Kachouri-Lafond R."/>
            <person name="Nishino A."/>
            <person name="Ugolini M."/>
            <person name="Chourrout P."/>
            <person name="Nishida H."/>
            <person name="Aasland R."/>
            <person name="Huzurbazar S."/>
            <person name="Westhof E."/>
            <person name="Delsuc F."/>
            <person name="Lehrach H."/>
            <person name="Reinhardt R."/>
            <person name="Weissenbach J."/>
            <person name="Roy S.W."/>
            <person name="Artiguenave F."/>
            <person name="Postlethwait J.H."/>
            <person name="Manak J.R."/>
            <person name="Thompson E.M."/>
            <person name="Jaillon O."/>
            <person name="Du Pasquier L."/>
            <person name="Boudinot P."/>
            <person name="Liberles D.A."/>
            <person name="Volff J.N."/>
            <person name="Philippe H."/>
            <person name="Lenhard B."/>
            <person name="Roest Crollius H."/>
            <person name="Wincker P."/>
            <person name="Chourrout D."/>
        </authorList>
    </citation>
    <scope>NUCLEOTIDE SEQUENCE [LARGE SCALE GENOMIC DNA]</scope>
</reference>
<dbReference type="AlphaFoldDB" id="E4Z4P2"/>
<organism evidence="1">
    <name type="scientific">Oikopleura dioica</name>
    <name type="common">Tunicate</name>
    <dbReference type="NCBI Taxonomy" id="34765"/>
    <lineage>
        <taxon>Eukaryota</taxon>
        <taxon>Metazoa</taxon>
        <taxon>Chordata</taxon>
        <taxon>Tunicata</taxon>
        <taxon>Appendicularia</taxon>
        <taxon>Copelata</taxon>
        <taxon>Oikopleuridae</taxon>
        <taxon>Oikopleura</taxon>
    </lineage>
</organism>
<proteinExistence type="predicted"/>
<gene>
    <name evidence="1" type="ORF">GSOID_T00026384001</name>
</gene>
<feature type="non-terminal residue" evidence="1">
    <location>
        <position position="1"/>
    </location>
</feature>
<name>E4Z4P2_OIKDI</name>
<accession>E4Z4P2</accession>
<dbReference type="EMBL" id="FN657381">
    <property type="protein sequence ID" value="CBY42670.1"/>
    <property type="molecule type" value="Genomic_DNA"/>
</dbReference>
<protein>
    <submittedName>
        <fullName evidence="1">Uncharacterized protein</fullName>
    </submittedName>
</protein>
<dbReference type="Proteomes" id="UP000011014">
    <property type="component" value="Unassembled WGS sequence"/>
</dbReference>